<evidence type="ECO:0000313" key="12">
    <source>
        <dbReference type="Proteomes" id="UP000777002"/>
    </source>
</evidence>
<reference evidence="11 12" key="1">
    <citation type="journal article" date="2021" name="Sci. Rep.">
        <title>The distribution of antibiotic resistance genes in chicken gut microbiota commensals.</title>
        <authorList>
            <person name="Juricova H."/>
            <person name="Matiasovicova J."/>
            <person name="Kubasova T."/>
            <person name="Cejkova D."/>
            <person name="Rychlik I."/>
        </authorList>
    </citation>
    <scope>NUCLEOTIDE SEQUENCE [LARGE SCALE GENOMIC DNA]</scope>
    <source>
        <strain evidence="11 12">An562</strain>
    </source>
</reference>
<keyword evidence="4 9" id="KW-0812">Transmembrane</keyword>
<comment type="similarity">
    <text evidence="1 9 10">Belongs to the peptidase A8 family.</text>
</comment>
<evidence type="ECO:0000256" key="1">
    <source>
        <dbReference type="ARBA" id="ARBA00006139"/>
    </source>
</evidence>
<dbReference type="Pfam" id="PF01252">
    <property type="entry name" value="Peptidase_A8"/>
    <property type="match status" value="1"/>
</dbReference>
<dbReference type="PANTHER" id="PTHR33695:SF1">
    <property type="entry name" value="LIPOPROTEIN SIGNAL PEPTIDASE"/>
    <property type="match status" value="1"/>
</dbReference>
<comment type="subcellular location">
    <subcellularLocation>
        <location evidence="9">Cell membrane</location>
        <topology evidence="9">Multi-pass membrane protein</topology>
    </subcellularLocation>
</comment>
<feature type="active site" evidence="9">
    <location>
        <position position="143"/>
    </location>
</feature>
<evidence type="ECO:0000256" key="9">
    <source>
        <dbReference type="HAMAP-Rule" id="MF_00161"/>
    </source>
</evidence>
<gene>
    <name evidence="9" type="primary">lspA</name>
    <name evidence="11" type="ORF">H5985_07275</name>
</gene>
<evidence type="ECO:0000256" key="4">
    <source>
        <dbReference type="ARBA" id="ARBA00022692"/>
    </source>
</evidence>
<evidence type="ECO:0000256" key="2">
    <source>
        <dbReference type="ARBA" id="ARBA00022475"/>
    </source>
</evidence>
<dbReference type="NCBIfam" id="TIGR00077">
    <property type="entry name" value="lspA"/>
    <property type="match status" value="1"/>
</dbReference>
<keyword evidence="12" id="KW-1185">Reference proteome</keyword>
<dbReference type="PANTHER" id="PTHR33695">
    <property type="entry name" value="LIPOPROTEIN SIGNAL PEPTIDASE"/>
    <property type="match status" value="1"/>
</dbReference>
<dbReference type="EC" id="3.4.23.36" evidence="9"/>
<keyword evidence="3 9" id="KW-0645">Protease</keyword>
<feature type="transmembrane region" description="Helical" evidence="9">
    <location>
        <begin position="98"/>
        <end position="115"/>
    </location>
</feature>
<dbReference type="GO" id="GO:0004190">
    <property type="term" value="F:aspartic-type endopeptidase activity"/>
    <property type="evidence" value="ECO:0007669"/>
    <property type="project" value="UniProtKB-EC"/>
</dbReference>
<keyword evidence="7 9" id="KW-1133">Transmembrane helix</keyword>
<evidence type="ECO:0000256" key="6">
    <source>
        <dbReference type="ARBA" id="ARBA00022801"/>
    </source>
</evidence>
<dbReference type="HAMAP" id="MF_00161">
    <property type="entry name" value="LspA"/>
    <property type="match status" value="1"/>
</dbReference>
<feature type="transmembrane region" description="Helical" evidence="9">
    <location>
        <begin position="12"/>
        <end position="33"/>
    </location>
</feature>
<protein>
    <recommendedName>
        <fullName evidence="9">Lipoprotein signal peptidase</fullName>
        <ecNumber evidence="9">3.4.23.36</ecNumber>
    </recommendedName>
    <alternativeName>
        <fullName evidence="9">Prolipoprotein signal peptidase</fullName>
    </alternativeName>
    <alternativeName>
        <fullName evidence="9">Signal peptidase II</fullName>
        <shortName evidence="9">SPase II</shortName>
    </alternativeName>
</protein>
<feature type="transmembrane region" description="Helical" evidence="9">
    <location>
        <begin position="70"/>
        <end position="91"/>
    </location>
</feature>
<keyword evidence="6 9" id="KW-0378">Hydrolase</keyword>
<keyword evidence="11" id="KW-0449">Lipoprotein</keyword>
<evidence type="ECO:0000256" key="7">
    <source>
        <dbReference type="ARBA" id="ARBA00022989"/>
    </source>
</evidence>
<dbReference type="InterPro" id="IPR001872">
    <property type="entry name" value="Peptidase_A8"/>
</dbReference>
<comment type="pathway">
    <text evidence="9">Protein modification; lipoprotein biosynthesis (signal peptide cleavage).</text>
</comment>
<feature type="transmembrane region" description="Helical" evidence="9">
    <location>
        <begin position="135"/>
        <end position="155"/>
    </location>
</feature>
<keyword evidence="5 9" id="KW-0064">Aspartyl protease</keyword>
<feature type="active site" evidence="9">
    <location>
        <position position="125"/>
    </location>
</feature>
<evidence type="ECO:0000256" key="10">
    <source>
        <dbReference type="RuleBase" id="RU004181"/>
    </source>
</evidence>
<organism evidence="11 12">
    <name type="scientific">Parasutterella secunda</name>
    <dbReference type="NCBI Taxonomy" id="626947"/>
    <lineage>
        <taxon>Bacteria</taxon>
        <taxon>Pseudomonadati</taxon>
        <taxon>Pseudomonadota</taxon>
        <taxon>Betaproteobacteria</taxon>
        <taxon>Burkholderiales</taxon>
        <taxon>Sutterellaceae</taxon>
        <taxon>Parasutterella</taxon>
    </lineage>
</organism>
<sequence length="163" mass="18317">MVNVQPHPARAVAPWAGIAAVVFLIDIATKFYFESNFFLGETRPITSFFNLVLAHNTGAAFSFLADHDGWQMYFFALIAVAAIVICTRLIIRHSKENLFCLALALIMGGASGNLFDRIIYGYVIDFLDFYYQYWHWPAFNVADMAIVGGAALLIIDSFFTRNE</sequence>
<comment type="function">
    <text evidence="9">This protein specifically catalyzes the removal of signal peptides from prolipoproteins.</text>
</comment>
<dbReference type="PRINTS" id="PR00781">
    <property type="entry name" value="LIPOSIGPTASE"/>
</dbReference>
<evidence type="ECO:0000256" key="5">
    <source>
        <dbReference type="ARBA" id="ARBA00022750"/>
    </source>
</evidence>
<name>A0ABS2GVU2_9BURK</name>
<dbReference type="RefSeq" id="WP_205050653.1">
    <property type="nucleotide sequence ID" value="NZ_JACJKX010000013.1"/>
</dbReference>
<accession>A0ABS2GVU2</accession>
<dbReference type="EMBL" id="JACJKX010000013">
    <property type="protein sequence ID" value="MBM6929064.1"/>
    <property type="molecule type" value="Genomic_DNA"/>
</dbReference>
<keyword evidence="8 9" id="KW-0472">Membrane</keyword>
<evidence type="ECO:0000256" key="3">
    <source>
        <dbReference type="ARBA" id="ARBA00022670"/>
    </source>
</evidence>
<comment type="catalytic activity">
    <reaction evidence="9">
        <text>Release of signal peptides from bacterial membrane prolipoproteins. Hydrolyzes -Xaa-Yaa-Zaa-|-(S,diacylglyceryl)Cys-, in which Xaa is hydrophobic (preferably Leu), and Yaa (Ala or Ser) and Zaa (Gly or Ala) have small, neutral side chains.</text>
        <dbReference type="EC" id="3.4.23.36"/>
    </reaction>
</comment>
<keyword evidence="2 9" id="KW-1003">Cell membrane</keyword>
<evidence type="ECO:0000313" key="11">
    <source>
        <dbReference type="EMBL" id="MBM6929064.1"/>
    </source>
</evidence>
<dbReference type="Proteomes" id="UP000777002">
    <property type="component" value="Unassembled WGS sequence"/>
</dbReference>
<comment type="caution">
    <text evidence="11">The sequence shown here is derived from an EMBL/GenBank/DDBJ whole genome shotgun (WGS) entry which is preliminary data.</text>
</comment>
<evidence type="ECO:0000256" key="8">
    <source>
        <dbReference type="ARBA" id="ARBA00023136"/>
    </source>
</evidence>
<proteinExistence type="inferred from homology"/>